<organism evidence="2">
    <name type="scientific">marine metagenome</name>
    <dbReference type="NCBI Taxonomy" id="408172"/>
    <lineage>
        <taxon>unclassified sequences</taxon>
        <taxon>metagenomes</taxon>
        <taxon>ecological metagenomes</taxon>
    </lineage>
</organism>
<feature type="domain" description="Glycosyl transferase family 28 C-terminal" evidence="1">
    <location>
        <begin position="180"/>
        <end position="295"/>
    </location>
</feature>
<dbReference type="Pfam" id="PF04101">
    <property type="entry name" value="Glyco_tran_28_C"/>
    <property type="match status" value="1"/>
</dbReference>
<name>A0A382EIY0_9ZZZZ</name>
<protein>
    <recommendedName>
        <fullName evidence="1">Glycosyl transferase family 28 C-terminal domain-containing protein</fullName>
    </recommendedName>
</protein>
<dbReference type="InterPro" id="IPR007235">
    <property type="entry name" value="Glyco_trans_28_C"/>
</dbReference>
<dbReference type="PANTHER" id="PTHR21015">
    <property type="entry name" value="UDP-N-ACETYLGLUCOSAMINE--N-ACETYLMURAMYL-(PENTAPEPTIDE) PYROPHOSPHORYL-UNDECAPRENOL N-ACETYLGLUCOSAMINE TRANSFERASE 1"/>
    <property type="match status" value="1"/>
</dbReference>
<evidence type="ECO:0000259" key="1">
    <source>
        <dbReference type="Pfam" id="PF04101"/>
    </source>
</evidence>
<dbReference type="Gene3D" id="3.40.50.11190">
    <property type="match status" value="1"/>
</dbReference>
<dbReference type="Gene3D" id="3.40.50.2000">
    <property type="entry name" value="Glycogen Phosphorylase B"/>
    <property type="match status" value="1"/>
</dbReference>
<dbReference type="EMBL" id="UINC01044779">
    <property type="protein sequence ID" value="SVB50688.1"/>
    <property type="molecule type" value="Genomic_DNA"/>
</dbReference>
<dbReference type="AlphaFoldDB" id="A0A382EIY0"/>
<accession>A0A382EIY0</accession>
<dbReference type="PANTHER" id="PTHR21015:SF22">
    <property type="entry name" value="GLYCOSYLTRANSFERASE"/>
    <property type="match status" value="1"/>
</dbReference>
<sequence>MPTVAIHPKASISDGMGHIYRQINLANELKKQGWEISFYIPTFVPAIDLLAQAGFPPVITEPKSPIAEYFDKFFDFVILDIQDTTESLVCSVKKCTRWIASFEDLGIGRNHVDILIDSNLAPSETKNLPSSTRGLFGTDYSVLNPDFSYYHTRSRHFGTSLQSVLISMGATDPKNLALPLTRFLLQEKHDLKLTVLIGHNATVIPELSKLSAQFKSLNVLGPISNMAQTLWEHDAVICSGGVTLHEAIAVGTPAFAVNQLEHQQTKAQFVENSGAAINLGLGNQYDAEKLRKALNFRKPKLESMSLQAKQLIDGRGIFRVIDTMGKLMKI</sequence>
<gene>
    <name evidence="2" type="ORF">METZ01_LOCUS203542</name>
</gene>
<dbReference type="SUPFAM" id="SSF53756">
    <property type="entry name" value="UDP-Glycosyltransferase/glycogen phosphorylase"/>
    <property type="match status" value="1"/>
</dbReference>
<reference evidence="2" key="1">
    <citation type="submission" date="2018-05" db="EMBL/GenBank/DDBJ databases">
        <authorList>
            <person name="Lanie J.A."/>
            <person name="Ng W.-L."/>
            <person name="Kazmierczak K.M."/>
            <person name="Andrzejewski T.M."/>
            <person name="Davidsen T.M."/>
            <person name="Wayne K.J."/>
            <person name="Tettelin H."/>
            <person name="Glass J.I."/>
            <person name="Rusch D."/>
            <person name="Podicherti R."/>
            <person name="Tsui H.-C.T."/>
            <person name="Winkler M.E."/>
        </authorList>
    </citation>
    <scope>NUCLEOTIDE SEQUENCE</scope>
</reference>
<proteinExistence type="predicted"/>
<dbReference type="GO" id="GO:0016758">
    <property type="term" value="F:hexosyltransferase activity"/>
    <property type="evidence" value="ECO:0007669"/>
    <property type="project" value="InterPro"/>
</dbReference>
<evidence type="ECO:0000313" key="2">
    <source>
        <dbReference type="EMBL" id="SVB50688.1"/>
    </source>
</evidence>